<name>A0A5N6W7J7_9EURO</name>
<organism evidence="1 2">
    <name type="scientific">Aspergillus transmontanensis</name>
    <dbReference type="NCBI Taxonomy" id="1034304"/>
    <lineage>
        <taxon>Eukaryota</taxon>
        <taxon>Fungi</taxon>
        <taxon>Dikarya</taxon>
        <taxon>Ascomycota</taxon>
        <taxon>Pezizomycotina</taxon>
        <taxon>Eurotiomycetes</taxon>
        <taxon>Eurotiomycetidae</taxon>
        <taxon>Eurotiales</taxon>
        <taxon>Aspergillaceae</taxon>
        <taxon>Aspergillus</taxon>
        <taxon>Aspergillus subgen. Circumdati</taxon>
    </lineage>
</organism>
<gene>
    <name evidence="1" type="ORF">BDV41DRAFT_531064</name>
</gene>
<dbReference type="Proteomes" id="UP000325433">
    <property type="component" value="Unassembled WGS sequence"/>
</dbReference>
<evidence type="ECO:0000313" key="1">
    <source>
        <dbReference type="EMBL" id="KAE8315390.1"/>
    </source>
</evidence>
<accession>A0A5N6W7J7</accession>
<dbReference type="AlphaFoldDB" id="A0A5N6W7J7"/>
<proteinExistence type="predicted"/>
<evidence type="ECO:0000313" key="2">
    <source>
        <dbReference type="Proteomes" id="UP000325433"/>
    </source>
</evidence>
<sequence>MTTSPLQRGKCISQTQHTAGCQRAFATSARMNSIPSTRKLSERLTSLYFPPLGSSTS</sequence>
<dbReference type="EMBL" id="ML738312">
    <property type="protein sequence ID" value="KAE8315390.1"/>
    <property type="molecule type" value="Genomic_DNA"/>
</dbReference>
<reference evidence="2" key="1">
    <citation type="submission" date="2019-04" db="EMBL/GenBank/DDBJ databases">
        <title>Friends and foes A comparative genomics studyof 23 Aspergillus species from section Flavi.</title>
        <authorList>
            <consortium name="DOE Joint Genome Institute"/>
            <person name="Kjaerbolling I."/>
            <person name="Vesth T."/>
            <person name="Frisvad J.C."/>
            <person name="Nybo J.L."/>
            <person name="Theobald S."/>
            <person name="Kildgaard S."/>
            <person name="Isbrandt T."/>
            <person name="Kuo A."/>
            <person name="Sato A."/>
            <person name="Lyhne E.K."/>
            <person name="Kogle M.E."/>
            <person name="Wiebenga A."/>
            <person name="Kun R.S."/>
            <person name="Lubbers R.J."/>
            <person name="Makela M.R."/>
            <person name="Barry K."/>
            <person name="Chovatia M."/>
            <person name="Clum A."/>
            <person name="Daum C."/>
            <person name="Haridas S."/>
            <person name="He G."/>
            <person name="LaButti K."/>
            <person name="Lipzen A."/>
            <person name="Mondo S."/>
            <person name="Riley R."/>
            <person name="Salamov A."/>
            <person name="Simmons B.A."/>
            <person name="Magnuson J.K."/>
            <person name="Henrissat B."/>
            <person name="Mortensen U.H."/>
            <person name="Larsen T.O."/>
            <person name="Devries R.P."/>
            <person name="Grigoriev I.V."/>
            <person name="Machida M."/>
            <person name="Baker S.E."/>
            <person name="Andersen M.R."/>
        </authorList>
    </citation>
    <scope>NUCLEOTIDE SEQUENCE [LARGE SCALE GENOMIC DNA]</scope>
    <source>
        <strain evidence="2">CBS 130015</strain>
    </source>
</reference>
<protein>
    <submittedName>
        <fullName evidence="1">Uncharacterized protein</fullName>
    </submittedName>
</protein>
<keyword evidence="2" id="KW-1185">Reference proteome</keyword>